<dbReference type="Pfam" id="PF21712">
    <property type="entry name" value="RASSF8-10_RA"/>
    <property type="match status" value="1"/>
</dbReference>
<feature type="region of interest" description="Disordered" evidence="2">
    <location>
        <begin position="735"/>
        <end position="772"/>
    </location>
</feature>
<feature type="region of interest" description="Disordered" evidence="2">
    <location>
        <begin position="100"/>
        <end position="155"/>
    </location>
</feature>
<dbReference type="AlphaFoldDB" id="A0A6G1SQI7"/>
<dbReference type="SUPFAM" id="SSF54236">
    <property type="entry name" value="Ubiquitin-like"/>
    <property type="match status" value="1"/>
</dbReference>
<feature type="compositionally biased region" description="Polar residues" evidence="2">
    <location>
        <begin position="100"/>
        <end position="114"/>
    </location>
</feature>
<dbReference type="InterPro" id="IPR029071">
    <property type="entry name" value="Ubiquitin-like_domsf"/>
</dbReference>
<feature type="compositionally biased region" description="Basic and acidic residues" evidence="2">
    <location>
        <begin position="700"/>
        <end position="713"/>
    </location>
</feature>
<organism evidence="5">
    <name type="scientific">Aceria tosichella</name>
    <name type="common">wheat curl mite</name>
    <dbReference type="NCBI Taxonomy" id="561515"/>
    <lineage>
        <taxon>Eukaryota</taxon>
        <taxon>Metazoa</taxon>
        <taxon>Ecdysozoa</taxon>
        <taxon>Arthropoda</taxon>
        <taxon>Chelicerata</taxon>
        <taxon>Arachnida</taxon>
        <taxon>Acari</taxon>
        <taxon>Acariformes</taxon>
        <taxon>Trombidiformes</taxon>
        <taxon>Prostigmata</taxon>
        <taxon>Eupodina</taxon>
        <taxon>Eriophyoidea</taxon>
        <taxon>Eriophyidae</taxon>
        <taxon>Eriophyinae</taxon>
        <taxon>Aceriini</taxon>
        <taxon>Aceria</taxon>
    </lineage>
</organism>
<dbReference type="EMBL" id="GGYP01007379">
    <property type="protein sequence ID" value="MDE52150.1"/>
    <property type="molecule type" value="Transcribed_RNA"/>
</dbReference>
<feature type="region of interest" description="Disordered" evidence="2">
    <location>
        <begin position="660"/>
        <end position="713"/>
    </location>
</feature>
<accession>A0A6G1SQI7</accession>
<evidence type="ECO:0000259" key="3">
    <source>
        <dbReference type="PROSITE" id="PS50200"/>
    </source>
</evidence>
<sequence>MELRVWVDGTQRVVCGVKLTTTCQEIVFALAHATQQAGRFTMIERWRNNERLLSPNEQPLVTLQRWGDRMNEVEFILKRTSTDPPSQTDRTPVTQMLNHNQSLPTTTNAPQQTKELPPRITSDNDANHQSTLTNGHGGSPSNHMLSTSKQQQQSINDQLPDTMFQQSRQYNPTRRPQTVLGPLTSSNSALNLGSNYMQAQMNRFSSPFRPSLSASTLPNVTNNMTASPSSSASMLRPLYPDDTAVGTRSPSMLKNDPHNGYPIQNESQQYQSQQLANQPRINSITKNYPHEDLYGTINKKRINHIPPAVPAKPRLVNPLANQTHSQSIQTINKAQMNYYQPNQSTVTMYNANVRPRHPPGYLEYLEAMANRNSLPQPLMSNANYPHQAQILQSNIFNRQLDQQQLYQQNGSSPAGSTTSACYPVNGQSDRASFGTNYDVGATTTNLQNVNPINPKFVESSGIVMNRGSAVNVKLHSNSQFTSSQNASNVNETLDNSVQSNNSSVSQMGHDMLKVIEEQKKVLMNQKNELERLDNDQEYLEAKQNSEQAELINRIESEIQQLEELWSENQAQIKKLENQDFESELHHLKDEQLRMEAELASQKKKLFRFETDIAECHAKIERLEAELGSLNSESEESIIDSEKSIDDKNDVSAKADLKTPLIKSNGSSDSVTNQNSDLKNLKCSDDEDYENDSSGDASDDLSTKHSDSKLRNTKEVPYVEKRGLISGIRSLKLDKSRSLNKSVESINSNDLSLSRSNNTSPPLARQQPPSNINNNIIESRCSGSNGQQFGEKTVSSNKYEFLMTL</sequence>
<dbReference type="PANTHER" id="PTHR15286">
    <property type="entry name" value="RAS-ASSOCIATING DOMAIN CONTAINING PROTEIN"/>
    <property type="match status" value="1"/>
</dbReference>
<dbReference type="InterPro" id="IPR048945">
    <property type="entry name" value="RASSF8/10_RA"/>
</dbReference>
<proteinExistence type="predicted"/>
<protein>
    <submittedName>
        <fullName evidence="5">Ras association domain-containing protein 8</fullName>
    </submittedName>
</protein>
<evidence type="ECO:0000256" key="1">
    <source>
        <dbReference type="SAM" id="Coils"/>
    </source>
</evidence>
<name>A0A6G1SQI7_9ACAR</name>
<dbReference type="SMART" id="SM00314">
    <property type="entry name" value="RA"/>
    <property type="match status" value="1"/>
</dbReference>
<dbReference type="InterPro" id="IPR033593">
    <property type="entry name" value="N-RASSF"/>
</dbReference>
<feature type="compositionally biased region" description="Polar residues" evidence="2">
    <location>
        <begin position="121"/>
        <end position="155"/>
    </location>
</feature>
<dbReference type="PANTHER" id="PTHR15286:SF6">
    <property type="entry name" value="GH01133P"/>
    <property type="match status" value="1"/>
</dbReference>
<evidence type="ECO:0000256" key="2">
    <source>
        <dbReference type="SAM" id="MobiDB-lite"/>
    </source>
</evidence>
<gene>
    <name evidence="5" type="primary">Rassf8_0</name>
    <name evidence="4" type="synonym">Rassf8_1</name>
    <name evidence="5" type="ORF">g.10832</name>
    <name evidence="4" type="ORF">g.10833</name>
</gene>
<dbReference type="GO" id="GO:0007165">
    <property type="term" value="P:signal transduction"/>
    <property type="evidence" value="ECO:0007669"/>
    <property type="project" value="InterPro"/>
</dbReference>
<dbReference type="Gene3D" id="3.10.20.90">
    <property type="entry name" value="Phosphatidylinositol 3-kinase Catalytic Subunit, Chain A, domain 1"/>
    <property type="match status" value="1"/>
</dbReference>
<feature type="domain" description="Ras-associating" evidence="3">
    <location>
        <begin position="1"/>
        <end position="82"/>
    </location>
</feature>
<feature type="compositionally biased region" description="Acidic residues" evidence="2">
    <location>
        <begin position="684"/>
        <end position="698"/>
    </location>
</feature>
<dbReference type="InterPro" id="IPR000159">
    <property type="entry name" value="RA_dom"/>
</dbReference>
<evidence type="ECO:0000313" key="4">
    <source>
        <dbReference type="EMBL" id="MDE49809.1"/>
    </source>
</evidence>
<reference evidence="5" key="1">
    <citation type="submission" date="2018-10" db="EMBL/GenBank/DDBJ databases">
        <title>Transcriptome assembly of Aceria tosichella (Wheat curl mite) Type 2.</title>
        <authorList>
            <person name="Scully E.D."/>
            <person name="Geib S.M."/>
            <person name="Palmer N.A."/>
            <person name="Gupta A.K."/>
            <person name="Sarath G."/>
            <person name="Tatineni S."/>
        </authorList>
    </citation>
    <scope>NUCLEOTIDE SEQUENCE</scope>
    <source>
        <strain evidence="5">LincolnNE</strain>
    </source>
</reference>
<keyword evidence="1" id="KW-0175">Coiled coil</keyword>
<feature type="region of interest" description="Disordered" evidence="2">
    <location>
        <begin position="225"/>
        <end position="264"/>
    </location>
</feature>
<dbReference type="PROSITE" id="PS50200">
    <property type="entry name" value="RA"/>
    <property type="match status" value="1"/>
</dbReference>
<dbReference type="EMBL" id="GGYP01005038">
    <property type="protein sequence ID" value="MDE49809.1"/>
    <property type="molecule type" value="Transcribed_RNA"/>
</dbReference>
<feature type="compositionally biased region" description="Low complexity" evidence="2">
    <location>
        <begin position="744"/>
        <end position="759"/>
    </location>
</feature>
<feature type="compositionally biased region" description="Polar residues" evidence="2">
    <location>
        <begin position="661"/>
        <end position="677"/>
    </location>
</feature>
<feature type="coiled-coil region" evidence="1">
    <location>
        <begin position="512"/>
        <end position="639"/>
    </location>
</feature>
<evidence type="ECO:0000313" key="5">
    <source>
        <dbReference type="EMBL" id="MDE52150.1"/>
    </source>
</evidence>